<keyword evidence="3" id="KW-1185">Reference proteome</keyword>
<evidence type="ECO:0000313" key="2">
    <source>
        <dbReference type="EMBL" id="OBA17987.1"/>
    </source>
</evidence>
<dbReference type="GeneID" id="30027876"/>
<dbReference type="GO" id="GO:0070823">
    <property type="term" value="C:HDA1 complex"/>
    <property type="evidence" value="ECO:0007669"/>
    <property type="project" value="InterPro"/>
</dbReference>
<comment type="caution">
    <text evidence="2">The sequence shown here is derived from an EMBL/GenBank/DDBJ whole genome shotgun (WGS) entry which is preliminary data.</text>
</comment>
<dbReference type="Pfam" id="PF11496">
    <property type="entry name" value="HDA2-3"/>
    <property type="match status" value="1"/>
</dbReference>
<dbReference type="RefSeq" id="XP_018709382.1">
    <property type="nucleotide sequence ID" value="XM_018854900.2"/>
</dbReference>
<keyword evidence="1" id="KW-0175">Coiled coil</keyword>
<reference evidence="2 3" key="1">
    <citation type="submission" date="2016-05" db="EMBL/GenBank/DDBJ databases">
        <title>Comparative genomics of biotechnologically important yeasts.</title>
        <authorList>
            <consortium name="DOE Joint Genome Institute"/>
            <person name="Riley R."/>
            <person name="Haridas S."/>
            <person name="Wolfe K.H."/>
            <person name="Lopes M.R."/>
            <person name="Hittinger C.T."/>
            <person name="Goker M."/>
            <person name="Salamov A."/>
            <person name="Wisecaver J."/>
            <person name="Long T.M."/>
            <person name="Aerts A.L."/>
            <person name="Barry K."/>
            <person name="Choi C."/>
            <person name="Clum A."/>
            <person name="Coughlan A.Y."/>
            <person name="Deshpande S."/>
            <person name="Douglass A.P."/>
            <person name="Hanson S.J."/>
            <person name="Klenk H.-P."/>
            <person name="LaButti K."/>
            <person name="Lapidus A."/>
            <person name="Lindquist E."/>
            <person name="Lipzen A."/>
            <person name="Meier-kolthoff J.P."/>
            <person name="Ohm R.A."/>
            <person name="Otillar R.P."/>
            <person name="Pangilinan J."/>
            <person name="Peng Y."/>
            <person name="Rokas A."/>
            <person name="Rosa C.A."/>
            <person name="Scheuner C."/>
            <person name="Sibirny A.A."/>
            <person name="Slot J.C."/>
            <person name="Stielow J.B."/>
            <person name="Sun H."/>
            <person name="Kurtzman C.P."/>
            <person name="Blackwell M."/>
            <person name="Grigoriev I.V."/>
            <person name="Jeffries T.W."/>
        </authorList>
    </citation>
    <scope>NUCLEOTIDE SEQUENCE [LARGE SCALE GENOMIC DNA]</scope>
    <source>
        <strain evidence="2 3">NRRL YB-4993</strain>
    </source>
</reference>
<sequence>VYYLPTEMSPLQKDMSEAVVHFFSSALLTELLPQRDRSNINSLLLAPGDTVNRGYGLDSHTREKTISLIYNQLLTICMHPSLVVDHFISKGLLLLSTKSRLSSLSGKIMLFDRMVDLISEKYELQSPATDYNLLVVAKSIKELELIEGSIIGKKLRYRNVNSGKCLYEENSKPARPEKDELPDDEQTTEYKHRHQHFTARHAGSSRALPKEFVLHLITSNYLCLSFTSDTSYNLIVSFDSDLDVSSPGIELLRSTAKPESDVNGSAQSQIPILIPTPVFSVEHLSKVVPKPEIELGSLSTDTDSQWRCHIIRSFVANRHFIFEDCPENIYSINYGKTLGSLDDLLFRWQENEPTSAYKWLLKYSKKLETETSSLELKARLDKNHLSALNNIFGGNSDAWGSSSQLKLEDADIKTYDGFKKQMARFLNTRLAQTEKLKTEAILRIIPQLREQETQRQNEIDIDEEHVGENYRKLRKLNDEMIAVDRRFNRVENENQKLQESVTEAQQMLEHLQDILQNRSDDEINKVMTEQKSLLEQLEKEKCTLSSESQTLVNEIDVCREEYQEKSTLAILVTERLQKLKEKHALHRSKAEGPGMLILPSLSRKDEIENHELHLRRLTEENAFINELFTLRFDKLVKERNLMVDTTAPVSGSRQTHRISRAPTPL</sequence>
<protein>
    <submittedName>
        <fullName evidence="2">Uncharacterized protein</fullName>
    </submittedName>
</protein>
<feature type="coiled-coil region" evidence="1">
    <location>
        <begin position="473"/>
        <end position="540"/>
    </location>
</feature>
<proteinExistence type="predicted"/>
<dbReference type="InterPro" id="IPR038609">
    <property type="entry name" value="HDA1_su2/3_sf"/>
</dbReference>
<dbReference type="AlphaFoldDB" id="A0A1A0H237"/>
<name>A0A1A0H237_9ASCO</name>
<dbReference type="EMBL" id="LXTC01000009">
    <property type="protein sequence ID" value="OBA17987.1"/>
    <property type="molecule type" value="Genomic_DNA"/>
</dbReference>
<feature type="non-terminal residue" evidence="2">
    <location>
        <position position="1"/>
    </location>
</feature>
<dbReference type="OrthoDB" id="4034449at2759"/>
<gene>
    <name evidence="2" type="ORF">METBIDRAFT_19857</name>
</gene>
<dbReference type="STRING" id="869754.A0A1A0H237"/>
<evidence type="ECO:0000256" key="1">
    <source>
        <dbReference type="SAM" id="Coils"/>
    </source>
</evidence>
<dbReference type="Gene3D" id="3.40.50.12360">
    <property type="match status" value="1"/>
</dbReference>
<dbReference type="InterPro" id="IPR021006">
    <property type="entry name" value="Hda2/3"/>
</dbReference>
<dbReference type="Proteomes" id="UP000092555">
    <property type="component" value="Unassembled WGS sequence"/>
</dbReference>
<evidence type="ECO:0000313" key="3">
    <source>
        <dbReference type="Proteomes" id="UP000092555"/>
    </source>
</evidence>
<organism evidence="2 3">
    <name type="scientific">Metschnikowia bicuspidata var. bicuspidata NRRL YB-4993</name>
    <dbReference type="NCBI Taxonomy" id="869754"/>
    <lineage>
        <taxon>Eukaryota</taxon>
        <taxon>Fungi</taxon>
        <taxon>Dikarya</taxon>
        <taxon>Ascomycota</taxon>
        <taxon>Saccharomycotina</taxon>
        <taxon>Pichiomycetes</taxon>
        <taxon>Metschnikowiaceae</taxon>
        <taxon>Metschnikowia</taxon>
    </lineage>
</organism>
<feature type="non-terminal residue" evidence="2">
    <location>
        <position position="665"/>
    </location>
</feature>
<accession>A0A1A0H237</accession>